<gene>
    <name evidence="1" type="ORF">BE04_34565</name>
</gene>
<organism evidence="1 2">
    <name type="scientific">Sorangium cellulosum</name>
    <name type="common">Polyangium cellulosum</name>
    <dbReference type="NCBI Taxonomy" id="56"/>
    <lineage>
        <taxon>Bacteria</taxon>
        <taxon>Pseudomonadati</taxon>
        <taxon>Myxococcota</taxon>
        <taxon>Polyangia</taxon>
        <taxon>Polyangiales</taxon>
        <taxon>Polyangiaceae</taxon>
        <taxon>Sorangium</taxon>
    </lineage>
</organism>
<dbReference type="EMBL" id="JELX01002555">
    <property type="protein sequence ID" value="KYF55010.1"/>
    <property type="molecule type" value="Genomic_DNA"/>
</dbReference>
<evidence type="ECO:0000313" key="1">
    <source>
        <dbReference type="EMBL" id="KYF55010.1"/>
    </source>
</evidence>
<dbReference type="Proteomes" id="UP000075604">
    <property type="component" value="Unassembled WGS sequence"/>
</dbReference>
<reference evidence="1 2" key="1">
    <citation type="submission" date="2014-02" db="EMBL/GenBank/DDBJ databases">
        <title>The small core and large imbalanced accessory genome model reveals a collaborative survival strategy of Sorangium cellulosum strains in nature.</title>
        <authorList>
            <person name="Han K."/>
            <person name="Peng R."/>
            <person name="Blom J."/>
            <person name="Li Y.-Z."/>
        </authorList>
    </citation>
    <scope>NUCLEOTIDE SEQUENCE [LARGE SCALE GENOMIC DNA]</scope>
    <source>
        <strain evidence="1 2">So0157-18</strain>
    </source>
</reference>
<accession>A0A150PH65</accession>
<proteinExistence type="predicted"/>
<evidence type="ECO:0000313" key="2">
    <source>
        <dbReference type="Proteomes" id="UP000075604"/>
    </source>
</evidence>
<protein>
    <recommendedName>
        <fullName evidence="3">DJ-1/PfpI domain-containing protein</fullName>
    </recommendedName>
</protein>
<name>A0A150PH65_SORCE</name>
<dbReference type="SUPFAM" id="SSF52317">
    <property type="entry name" value="Class I glutamine amidotransferase-like"/>
    <property type="match status" value="1"/>
</dbReference>
<sequence>MQQEIPQEPQADVPFMLETALRAEGAEYDSTDPWQPKVIVDGRLITGQNPASGGPLAREIVAALRKGH</sequence>
<dbReference type="AlphaFoldDB" id="A0A150PH65"/>
<dbReference type="InterPro" id="IPR029062">
    <property type="entry name" value="Class_I_gatase-like"/>
</dbReference>
<dbReference type="Gene3D" id="3.40.50.880">
    <property type="match status" value="1"/>
</dbReference>
<evidence type="ECO:0008006" key="3">
    <source>
        <dbReference type="Google" id="ProtNLM"/>
    </source>
</evidence>
<comment type="caution">
    <text evidence="1">The sequence shown here is derived from an EMBL/GenBank/DDBJ whole genome shotgun (WGS) entry which is preliminary data.</text>
</comment>